<proteinExistence type="predicted"/>
<accession>A0A3E3IEL6</accession>
<organism evidence="5 6">
    <name type="scientific">Eisenbergiella massiliensis</name>
    <dbReference type="NCBI Taxonomy" id="1720294"/>
    <lineage>
        <taxon>Bacteria</taxon>
        <taxon>Bacillati</taxon>
        <taxon>Bacillota</taxon>
        <taxon>Clostridia</taxon>
        <taxon>Lachnospirales</taxon>
        <taxon>Lachnospiraceae</taxon>
        <taxon>Eisenbergiella</taxon>
    </lineage>
</organism>
<dbReference type="GO" id="GO:0003700">
    <property type="term" value="F:DNA-binding transcription factor activity"/>
    <property type="evidence" value="ECO:0007669"/>
    <property type="project" value="InterPro"/>
</dbReference>
<evidence type="ECO:0000313" key="6">
    <source>
        <dbReference type="Proteomes" id="UP000261166"/>
    </source>
</evidence>
<dbReference type="Pfam" id="PF02311">
    <property type="entry name" value="AraC_binding"/>
    <property type="match status" value="1"/>
</dbReference>
<dbReference type="AlphaFoldDB" id="A0A3E3IEL6"/>
<dbReference type="InterPro" id="IPR009057">
    <property type="entry name" value="Homeodomain-like_sf"/>
</dbReference>
<dbReference type="SUPFAM" id="SSF51182">
    <property type="entry name" value="RmlC-like cupins"/>
    <property type="match status" value="1"/>
</dbReference>
<sequence length="282" mass="32396">MNNIEKELLALLADPAYSITLQTIRRIRFPASYRFESHAHPETEINYINSGCCMMEVEGQVIPLKRGSCIMVNPYKRHLFMVDVSKSCAITQLIYRAELPGQIPDCLPCFQEVSACHVFQDCEELCGLLENIQRGYKKIRDNGYTEARFDFTLLQLFALLSGCIEEERRLTDGCRGKLEEALEKIHGRLEYEINLEELAGELGISSRYLRKLFVQRLGIGCTQYITMLRIAKAKEYLRDWDKGVTEAAALAGFNSPQYFCRVFRKHTGMTPAEYKNMKNDDC</sequence>
<dbReference type="PROSITE" id="PS00041">
    <property type="entry name" value="HTH_ARAC_FAMILY_1"/>
    <property type="match status" value="1"/>
</dbReference>
<gene>
    <name evidence="5" type="ORF">DWY69_26025</name>
</gene>
<evidence type="ECO:0000256" key="1">
    <source>
        <dbReference type="ARBA" id="ARBA00023015"/>
    </source>
</evidence>
<evidence type="ECO:0000313" key="5">
    <source>
        <dbReference type="EMBL" id="RGE65497.1"/>
    </source>
</evidence>
<keyword evidence="2" id="KW-0238">DNA-binding</keyword>
<reference evidence="5 6" key="1">
    <citation type="submission" date="2018-08" db="EMBL/GenBank/DDBJ databases">
        <title>A genome reference for cultivated species of the human gut microbiota.</title>
        <authorList>
            <person name="Zou Y."/>
            <person name="Xue W."/>
            <person name="Luo G."/>
        </authorList>
    </citation>
    <scope>NUCLEOTIDE SEQUENCE [LARGE SCALE GENOMIC DNA]</scope>
    <source>
        <strain evidence="5 6">AF26-4BH</strain>
    </source>
</reference>
<dbReference type="PROSITE" id="PS01124">
    <property type="entry name" value="HTH_ARAC_FAMILY_2"/>
    <property type="match status" value="1"/>
</dbReference>
<dbReference type="EMBL" id="QVLU01000035">
    <property type="protein sequence ID" value="RGE65497.1"/>
    <property type="molecule type" value="Genomic_DNA"/>
</dbReference>
<dbReference type="PANTHER" id="PTHR43280">
    <property type="entry name" value="ARAC-FAMILY TRANSCRIPTIONAL REGULATOR"/>
    <property type="match status" value="1"/>
</dbReference>
<dbReference type="InterPro" id="IPR018062">
    <property type="entry name" value="HTH_AraC-typ_CS"/>
</dbReference>
<dbReference type="InterPro" id="IPR018060">
    <property type="entry name" value="HTH_AraC"/>
</dbReference>
<name>A0A3E3IEL6_9FIRM</name>
<dbReference type="InterPro" id="IPR011051">
    <property type="entry name" value="RmlC_Cupin_sf"/>
</dbReference>
<dbReference type="PANTHER" id="PTHR43280:SF28">
    <property type="entry name" value="HTH-TYPE TRANSCRIPTIONAL ACTIVATOR RHAS"/>
    <property type="match status" value="1"/>
</dbReference>
<keyword evidence="3" id="KW-0804">Transcription</keyword>
<dbReference type="Gene3D" id="2.60.120.10">
    <property type="entry name" value="Jelly Rolls"/>
    <property type="match status" value="1"/>
</dbReference>
<evidence type="ECO:0000256" key="3">
    <source>
        <dbReference type="ARBA" id="ARBA00023163"/>
    </source>
</evidence>
<dbReference type="SUPFAM" id="SSF46689">
    <property type="entry name" value="Homeodomain-like"/>
    <property type="match status" value="2"/>
</dbReference>
<evidence type="ECO:0000256" key="2">
    <source>
        <dbReference type="ARBA" id="ARBA00023125"/>
    </source>
</evidence>
<dbReference type="InterPro" id="IPR003313">
    <property type="entry name" value="AraC-bd"/>
</dbReference>
<feature type="domain" description="HTH araC/xylS-type" evidence="4">
    <location>
        <begin position="179"/>
        <end position="277"/>
    </location>
</feature>
<comment type="caution">
    <text evidence="5">The sequence shown here is derived from an EMBL/GenBank/DDBJ whole genome shotgun (WGS) entry which is preliminary data.</text>
</comment>
<dbReference type="Pfam" id="PF12833">
    <property type="entry name" value="HTH_18"/>
    <property type="match status" value="1"/>
</dbReference>
<dbReference type="PRINTS" id="PR00032">
    <property type="entry name" value="HTHARAC"/>
</dbReference>
<dbReference type="Proteomes" id="UP000261166">
    <property type="component" value="Unassembled WGS sequence"/>
</dbReference>
<keyword evidence="1" id="KW-0805">Transcription regulation</keyword>
<dbReference type="GO" id="GO:0043565">
    <property type="term" value="F:sequence-specific DNA binding"/>
    <property type="evidence" value="ECO:0007669"/>
    <property type="project" value="InterPro"/>
</dbReference>
<evidence type="ECO:0000259" key="4">
    <source>
        <dbReference type="PROSITE" id="PS01124"/>
    </source>
</evidence>
<dbReference type="InterPro" id="IPR020449">
    <property type="entry name" value="Tscrpt_reg_AraC-type_HTH"/>
</dbReference>
<dbReference type="InterPro" id="IPR014710">
    <property type="entry name" value="RmlC-like_jellyroll"/>
</dbReference>
<dbReference type="SMART" id="SM00342">
    <property type="entry name" value="HTH_ARAC"/>
    <property type="match status" value="1"/>
</dbReference>
<dbReference type="RefSeq" id="WP_021637031.1">
    <property type="nucleotide sequence ID" value="NZ_CANNOQ010000036.1"/>
</dbReference>
<protein>
    <submittedName>
        <fullName evidence="5">AraC family transcriptional regulator</fullName>
    </submittedName>
</protein>
<dbReference type="Gene3D" id="1.10.10.60">
    <property type="entry name" value="Homeodomain-like"/>
    <property type="match status" value="2"/>
</dbReference>
<dbReference type="OrthoDB" id="1677563at2"/>